<dbReference type="SUPFAM" id="SSF57845">
    <property type="entry name" value="B-box zinc-binding domain"/>
    <property type="match status" value="1"/>
</dbReference>
<dbReference type="PROSITE" id="PS50089">
    <property type="entry name" value="ZF_RING_2"/>
    <property type="match status" value="1"/>
</dbReference>
<feature type="domain" description="RING-type" evidence="5">
    <location>
        <begin position="6"/>
        <end position="49"/>
    </location>
</feature>
<dbReference type="SUPFAM" id="SSF57850">
    <property type="entry name" value="RING/U-box"/>
    <property type="match status" value="1"/>
</dbReference>
<dbReference type="GO" id="GO:0008270">
    <property type="term" value="F:zinc ion binding"/>
    <property type="evidence" value="ECO:0007669"/>
    <property type="project" value="UniProtKB-KW"/>
</dbReference>
<dbReference type="InterPro" id="IPR000315">
    <property type="entry name" value="Znf_B-box"/>
</dbReference>
<gene>
    <name evidence="6" type="ORF">MNOR_LOCUS7188</name>
</gene>
<evidence type="ECO:0000256" key="3">
    <source>
        <dbReference type="ARBA" id="ARBA00022833"/>
    </source>
</evidence>
<keyword evidence="1" id="KW-0479">Metal-binding</keyword>
<evidence type="ECO:0000256" key="2">
    <source>
        <dbReference type="ARBA" id="ARBA00022771"/>
    </source>
</evidence>
<evidence type="ECO:0000259" key="5">
    <source>
        <dbReference type="PROSITE" id="PS50089"/>
    </source>
</evidence>
<evidence type="ECO:0000256" key="4">
    <source>
        <dbReference type="PROSITE-ProRule" id="PRU00175"/>
    </source>
</evidence>
<dbReference type="Proteomes" id="UP001497623">
    <property type="component" value="Unassembled WGS sequence"/>
</dbReference>
<proteinExistence type="predicted"/>
<dbReference type="InterPro" id="IPR052667">
    <property type="entry name" value="E3_ubiquitin-ligase_RING"/>
</dbReference>
<keyword evidence="2 4" id="KW-0863">Zinc-finger</keyword>
<accession>A0AAV2Q408</accession>
<dbReference type="SMART" id="SM00184">
    <property type="entry name" value="RING"/>
    <property type="match status" value="1"/>
</dbReference>
<dbReference type="AlphaFoldDB" id="A0AAV2Q408"/>
<dbReference type="PANTHER" id="PTHR47156:SF10">
    <property type="entry name" value="E3 UBIQUITIN-PROTEIN LIGASE TRIM-21-RELATED"/>
    <property type="match status" value="1"/>
</dbReference>
<dbReference type="InterPro" id="IPR017907">
    <property type="entry name" value="Znf_RING_CS"/>
</dbReference>
<name>A0AAV2Q408_MEGNR</name>
<sequence>MDFLECKICHVPYDEENHRPRNSPCGHEICTACVRALIKYSIFECPKCRMKNKVDVVDDLPVCFGLVDVIRAFRTTHISLIKGTELKVSGPTNEEVCNVHGKAISHWCFKCQMWICKDCLKSHSSLIGCSTAISTKAMKIMKEKTMKDIDLLLTTFEEDTDNASSLLQDHKDKKKELLEKVELHDK</sequence>
<keyword evidence="3" id="KW-0862">Zinc</keyword>
<dbReference type="InterPro" id="IPR001841">
    <property type="entry name" value="Znf_RING"/>
</dbReference>
<dbReference type="Pfam" id="PF00643">
    <property type="entry name" value="zf-B_box"/>
    <property type="match status" value="1"/>
</dbReference>
<organism evidence="6 7">
    <name type="scientific">Meganyctiphanes norvegica</name>
    <name type="common">Northern krill</name>
    <name type="synonym">Thysanopoda norvegica</name>
    <dbReference type="NCBI Taxonomy" id="48144"/>
    <lineage>
        <taxon>Eukaryota</taxon>
        <taxon>Metazoa</taxon>
        <taxon>Ecdysozoa</taxon>
        <taxon>Arthropoda</taxon>
        <taxon>Crustacea</taxon>
        <taxon>Multicrustacea</taxon>
        <taxon>Malacostraca</taxon>
        <taxon>Eumalacostraca</taxon>
        <taxon>Eucarida</taxon>
        <taxon>Euphausiacea</taxon>
        <taxon>Euphausiidae</taxon>
        <taxon>Meganyctiphanes</taxon>
    </lineage>
</organism>
<dbReference type="Pfam" id="PF00097">
    <property type="entry name" value="zf-C3HC4"/>
    <property type="match status" value="1"/>
</dbReference>
<dbReference type="PANTHER" id="PTHR47156">
    <property type="entry name" value="PROTEIN CBG20824"/>
    <property type="match status" value="1"/>
</dbReference>
<dbReference type="EMBL" id="CAXKWB010003117">
    <property type="protein sequence ID" value="CAL4068386.1"/>
    <property type="molecule type" value="Genomic_DNA"/>
</dbReference>
<evidence type="ECO:0000313" key="6">
    <source>
        <dbReference type="EMBL" id="CAL4068386.1"/>
    </source>
</evidence>
<comment type="caution">
    <text evidence="6">The sequence shown here is derived from an EMBL/GenBank/DDBJ whole genome shotgun (WGS) entry which is preliminary data.</text>
</comment>
<protein>
    <recommendedName>
        <fullName evidence="5">RING-type domain-containing protein</fullName>
    </recommendedName>
</protein>
<evidence type="ECO:0000256" key="1">
    <source>
        <dbReference type="ARBA" id="ARBA00022723"/>
    </source>
</evidence>
<dbReference type="Gene3D" id="3.30.40.10">
    <property type="entry name" value="Zinc/RING finger domain, C3HC4 (zinc finger)"/>
    <property type="match status" value="1"/>
</dbReference>
<keyword evidence="7" id="KW-1185">Reference proteome</keyword>
<dbReference type="InterPro" id="IPR018957">
    <property type="entry name" value="Znf_C3HC4_RING-type"/>
</dbReference>
<dbReference type="PROSITE" id="PS00518">
    <property type="entry name" value="ZF_RING_1"/>
    <property type="match status" value="1"/>
</dbReference>
<evidence type="ECO:0000313" key="7">
    <source>
        <dbReference type="Proteomes" id="UP001497623"/>
    </source>
</evidence>
<reference evidence="6 7" key="1">
    <citation type="submission" date="2024-05" db="EMBL/GenBank/DDBJ databases">
        <authorList>
            <person name="Wallberg A."/>
        </authorList>
    </citation>
    <scope>NUCLEOTIDE SEQUENCE [LARGE SCALE GENOMIC DNA]</scope>
</reference>
<dbReference type="InterPro" id="IPR013083">
    <property type="entry name" value="Znf_RING/FYVE/PHD"/>
</dbReference>